<dbReference type="GeneID" id="56269317"/>
<proteinExistence type="predicted"/>
<comment type="caution">
    <text evidence="2">The sequence shown here is derived from an EMBL/GenBank/DDBJ whole genome shotgun (WGS) entry which is preliminary data.</text>
</comment>
<evidence type="ECO:0000313" key="2">
    <source>
        <dbReference type="EMBL" id="OES25650.1"/>
    </source>
</evidence>
<feature type="transmembrane region" description="Helical" evidence="1">
    <location>
        <begin position="80"/>
        <end position="99"/>
    </location>
</feature>
<accession>A0AB36FS09</accession>
<dbReference type="EMBL" id="MIPY01000041">
    <property type="protein sequence ID" value="OES25650.1"/>
    <property type="molecule type" value="Genomic_DNA"/>
</dbReference>
<keyword evidence="3" id="KW-1185">Reference proteome</keyword>
<evidence type="ECO:0000256" key="1">
    <source>
        <dbReference type="SAM" id="Phobius"/>
    </source>
</evidence>
<dbReference type="Proteomes" id="UP000095392">
    <property type="component" value="Unassembled WGS sequence"/>
</dbReference>
<protein>
    <submittedName>
        <fullName evidence="2">Uncharacterized protein</fullName>
    </submittedName>
</protein>
<organism evidence="2 3">
    <name type="scientific">Alteromonas macleodii</name>
    <name type="common">Pseudoalteromonas macleodii</name>
    <dbReference type="NCBI Taxonomy" id="28108"/>
    <lineage>
        <taxon>Bacteria</taxon>
        <taxon>Pseudomonadati</taxon>
        <taxon>Pseudomonadota</taxon>
        <taxon>Gammaproteobacteria</taxon>
        <taxon>Alteromonadales</taxon>
        <taxon>Alteromonadaceae</taxon>
        <taxon>Alteromonas/Salinimonas group</taxon>
        <taxon>Alteromonas</taxon>
    </lineage>
</organism>
<keyword evidence="1" id="KW-0812">Transmembrane</keyword>
<gene>
    <name evidence="2" type="ORF">BFV95_4332</name>
</gene>
<name>A0AB36FS09_ALTMA</name>
<reference evidence="2 3" key="1">
    <citation type="submission" date="2016-09" db="EMBL/GenBank/DDBJ databases">
        <title>Draft Genome Sequence of four Alteromonas macleodii strains isolated from copper coupons and grown long-term at elevated copper levels.</title>
        <authorList>
            <person name="Cusick K."/>
            <person name="Dale J."/>
            <person name="Little B."/>
            <person name="Biffinger J."/>
        </authorList>
    </citation>
    <scope>NUCLEOTIDE SEQUENCE [LARGE SCALE GENOMIC DNA]</scope>
    <source>
        <strain evidence="2 3">KCP01</strain>
    </source>
</reference>
<dbReference type="AlphaFoldDB" id="A0AB36FS09"/>
<keyword evidence="1" id="KW-1133">Transmembrane helix</keyword>
<dbReference type="RefSeq" id="WP_069945511.1">
    <property type="nucleotide sequence ID" value="NZ_CP018322.1"/>
</dbReference>
<sequence length="101" mass="11302">MQDRKKRIRYLKLAADGINPLSKKNPQSTIDEAVFLKKLQNEGLVIFTPNKIPNSSSGLEITDTGHKRLDEMKRSRYPDWLKWGALSAIVAVVAILIGLGN</sequence>
<keyword evidence="1" id="KW-0472">Membrane</keyword>
<evidence type="ECO:0000313" key="3">
    <source>
        <dbReference type="Proteomes" id="UP000095392"/>
    </source>
</evidence>